<comment type="caution">
    <text evidence="1">The sequence shown here is derived from an EMBL/GenBank/DDBJ whole genome shotgun (WGS) entry which is preliminary data.</text>
</comment>
<reference evidence="2" key="1">
    <citation type="journal article" date="2019" name="Int. J. Syst. Evol. Microbiol.">
        <title>The Global Catalogue of Microorganisms (GCM) 10K type strain sequencing project: providing services to taxonomists for standard genome sequencing and annotation.</title>
        <authorList>
            <consortium name="The Broad Institute Genomics Platform"/>
            <consortium name="The Broad Institute Genome Sequencing Center for Infectious Disease"/>
            <person name="Wu L."/>
            <person name="Ma J."/>
        </authorList>
    </citation>
    <scope>NUCLEOTIDE SEQUENCE [LARGE SCALE GENOMIC DNA]</scope>
    <source>
        <strain evidence="2">JCM 17805</strain>
    </source>
</reference>
<name>A0ABP8UVY8_9GAMM</name>
<gene>
    <name evidence="1" type="ORF">GCM10023116_03420</name>
</gene>
<protein>
    <submittedName>
        <fullName evidence="1">Uncharacterized protein</fullName>
    </submittedName>
</protein>
<organism evidence="1 2">
    <name type="scientific">Kistimonas scapharcae</name>
    <dbReference type="NCBI Taxonomy" id="1036133"/>
    <lineage>
        <taxon>Bacteria</taxon>
        <taxon>Pseudomonadati</taxon>
        <taxon>Pseudomonadota</taxon>
        <taxon>Gammaproteobacteria</taxon>
        <taxon>Oceanospirillales</taxon>
        <taxon>Endozoicomonadaceae</taxon>
        <taxon>Kistimonas</taxon>
    </lineage>
</organism>
<dbReference type="EMBL" id="BAABFL010000025">
    <property type="protein sequence ID" value="GAA4648078.1"/>
    <property type="molecule type" value="Genomic_DNA"/>
</dbReference>
<proteinExistence type="predicted"/>
<dbReference type="Proteomes" id="UP001500604">
    <property type="component" value="Unassembled WGS sequence"/>
</dbReference>
<keyword evidence="2" id="KW-1185">Reference proteome</keyword>
<dbReference type="RefSeq" id="WP_345193266.1">
    <property type="nucleotide sequence ID" value="NZ_BAABFL010000025.1"/>
</dbReference>
<evidence type="ECO:0000313" key="2">
    <source>
        <dbReference type="Proteomes" id="UP001500604"/>
    </source>
</evidence>
<accession>A0ABP8UVY8</accession>
<evidence type="ECO:0000313" key="1">
    <source>
        <dbReference type="EMBL" id="GAA4648078.1"/>
    </source>
</evidence>
<sequence>MSFQQEPTGYEKTILSDLQGAWINLRNAVVQHCRPPDLGRLLFHIDEGMSWESVRDFDKMKQTLLLVENIAHQTDVHEDVTFWLKDVRVCFEDACNELSA</sequence>